<dbReference type="Gene3D" id="1.10.357.10">
    <property type="entry name" value="Tetracycline Repressor, domain 2"/>
    <property type="match status" value="1"/>
</dbReference>
<name>A0ABS5IBD3_9PROT</name>
<keyword evidence="1 2" id="KW-0238">DNA-binding</keyword>
<evidence type="ECO:0000256" key="1">
    <source>
        <dbReference type="ARBA" id="ARBA00023125"/>
    </source>
</evidence>
<dbReference type="Proteomes" id="UP000680714">
    <property type="component" value="Unassembled WGS sequence"/>
</dbReference>
<evidence type="ECO:0000313" key="4">
    <source>
        <dbReference type="EMBL" id="MBR9971735.1"/>
    </source>
</evidence>
<dbReference type="InterPro" id="IPR009057">
    <property type="entry name" value="Homeodomain-like_sf"/>
</dbReference>
<accession>A0ABS5IBD3</accession>
<protein>
    <submittedName>
        <fullName evidence="4">TetR/AcrR family transcriptional regulator</fullName>
    </submittedName>
</protein>
<dbReference type="PANTHER" id="PTHR30055:SF200">
    <property type="entry name" value="HTH-TYPE TRANSCRIPTIONAL REPRESSOR BDCR"/>
    <property type="match status" value="1"/>
</dbReference>
<proteinExistence type="predicted"/>
<evidence type="ECO:0000256" key="2">
    <source>
        <dbReference type="PROSITE-ProRule" id="PRU00335"/>
    </source>
</evidence>
<dbReference type="InterPro" id="IPR036271">
    <property type="entry name" value="Tet_transcr_reg_TetR-rel_C_sf"/>
</dbReference>
<organism evidence="4 5">
    <name type="scientific">Magnetospirillum sulfuroxidans</name>
    <dbReference type="NCBI Taxonomy" id="611300"/>
    <lineage>
        <taxon>Bacteria</taxon>
        <taxon>Pseudomonadati</taxon>
        <taxon>Pseudomonadota</taxon>
        <taxon>Alphaproteobacteria</taxon>
        <taxon>Rhodospirillales</taxon>
        <taxon>Rhodospirillaceae</taxon>
        <taxon>Magnetospirillum</taxon>
    </lineage>
</organism>
<dbReference type="RefSeq" id="WP_211547799.1">
    <property type="nucleotide sequence ID" value="NZ_JAGTUF010000006.1"/>
</dbReference>
<comment type="caution">
    <text evidence="4">The sequence shown here is derived from an EMBL/GenBank/DDBJ whole genome shotgun (WGS) entry which is preliminary data.</text>
</comment>
<gene>
    <name evidence="4" type="ORF">KEC16_08405</name>
</gene>
<dbReference type="PROSITE" id="PS50977">
    <property type="entry name" value="HTH_TETR_2"/>
    <property type="match status" value="1"/>
</dbReference>
<sequence>MAPPSRRDDLVKAALRLFLRDGFHATGIAAILAEAETSKMTLYSHFASKEALIAAALAHRDALFRRWLFDRMRAIGGPDPKQQLLAMFDAVGEWIGGAAQPLGPDFVGCAFVRAAGEFVAADHPLHRQAAGHKQAVLDHLVLLCAQAGLAIDTARQLALLKEGAIAEAFVRGDADAWKTARVIASRIL</sequence>
<evidence type="ECO:0000259" key="3">
    <source>
        <dbReference type="PROSITE" id="PS50977"/>
    </source>
</evidence>
<dbReference type="SUPFAM" id="SSF46689">
    <property type="entry name" value="Homeodomain-like"/>
    <property type="match status" value="1"/>
</dbReference>
<evidence type="ECO:0000313" key="5">
    <source>
        <dbReference type="Proteomes" id="UP000680714"/>
    </source>
</evidence>
<dbReference type="PRINTS" id="PR00455">
    <property type="entry name" value="HTHTETR"/>
</dbReference>
<dbReference type="PANTHER" id="PTHR30055">
    <property type="entry name" value="HTH-TYPE TRANSCRIPTIONAL REGULATOR RUTR"/>
    <property type="match status" value="1"/>
</dbReference>
<feature type="DNA-binding region" description="H-T-H motif" evidence="2">
    <location>
        <begin position="27"/>
        <end position="46"/>
    </location>
</feature>
<feature type="domain" description="HTH tetR-type" evidence="3">
    <location>
        <begin position="4"/>
        <end position="64"/>
    </location>
</feature>
<dbReference type="EMBL" id="JAGTUF010000006">
    <property type="protein sequence ID" value="MBR9971735.1"/>
    <property type="molecule type" value="Genomic_DNA"/>
</dbReference>
<reference evidence="4 5" key="1">
    <citation type="submission" date="2021-04" db="EMBL/GenBank/DDBJ databases">
        <title>Magnetospirillum sulfuroxidans sp. nov., a facultative chemolithoautotrophic sulfur-oxidizing alphaproteobacterium isolated from freshwater sediment and proposals for Paramagetospirillum gen. nov., and Magnetospirillaceae fam. nov.</title>
        <authorList>
            <person name="Koziaeva V."/>
            <person name="Geelhoed J.S."/>
            <person name="Sorokin D.Y."/>
            <person name="Grouzdev D.S."/>
        </authorList>
    </citation>
    <scope>NUCLEOTIDE SEQUENCE [LARGE SCALE GENOMIC DNA]</scope>
    <source>
        <strain evidence="4 5">J10</strain>
    </source>
</reference>
<keyword evidence="5" id="KW-1185">Reference proteome</keyword>
<dbReference type="InterPro" id="IPR050109">
    <property type="entry name" value="HTH-type_TetR-like_transc_reg"/>
</dbReference>
<dbReference type="SUPFAM" id="SSF48498">
    <property type="entry name" value="Tetracyclin repressor-like, C-terminal domain"/>
    <property type="match status" value="1"/>
</dbReference>
<dbReference type="Pfam" id="PF00440">
    <property type="entry name" value="TetR_N"/>
    <property type="match status" value="1"/>
</dbReference>
<dbReference type="InterPro" id="IPR001647">
    <property type="entry name" value="HTH_TetR"/>
</dbReference>